<organism evidence="2">
    <name type="scientific">marine sediment metagenome</name>
    <dbReference type="NCBI Taxonomy" id="412755"/>
    <lineage>
        <taxon>unclassified sequences</taxon>
        <taxon>metagenomes</taxon>
        <taxon>ecological metagenomes</taxon>
    </lineage>
</organism>
<keyword evidence="1" id="KW-1133">Transmembrane helix</keyword>
<sequence length="107" mass="12287">MADFSLVNWLTFAMFALWVGVLFFMVLAGDAPPQSGRRWKWRQMRHRLAFAAHPDPKVEARAREIYEARIPKPRLAWGSELENGAQLGCFGYKFSATCRELAQKELA</sequence>
<accession>A0A0F9A561</accession>
<evidence type="ECO:0000256" key="1">
    <source>
        <dbReference type="SAM" id="Phobius"/>
    </source>
</evidence>
<reference evidence="2" key="1">
    <citation type="journal article" date="2015" name="Nature">
        <title>Complex archaea that bridge the gap between prokaryotes and eukaryotes.</title>
        <authorList>
            <person name="Spang A."/>
            <person name="Saw J.H."/>
            <person name="Jorgensen S.L."/>
            <person name="Zaremba-Niedzwiedzka K."/>
            <person name="Martijn J."/>
            <person name="Lind A.E."/>
            <person name="van Eijk R."/>
            <person name="Schleper C."/>
            <person name="Guy L."/>
            <person name="Ettema T.J."/>
        </authorList>
    </citation>
    <scope>NUCLEOTIDE SEQUENCE</scope>
</reference>
<dbReference type="EMBL" id="LAZR01059682">
    <property type="protein sequence ID" value="KKK67301.1"/>
    <property type="molecule type" value="Genomic_DNA"/>
</dbReference>
<gene>
    <name evidence="2" type="ORF">LCGC14_2955460</name>
</gene>
<keyword evidence="1" id="KW-0812">Transmembrane</keyword>
<evidence type="ECO:0000313" key="2">
    <source>
        <dbReference type="EMBL" id="KKK67301.1"/>
    </source>
</evidence>
<keyword evidence="1" id="KW-0472">Membrane</keyword>
<feature type="transmembrane region" description="Helical" evidence="1">
    <location>
        <begin position="6"/>
        <end position="28"/>
    </location>
</feature>
<protein>
    <submittedName>
        <fullName evidence="2">Uncharacterized protein</fullName>
    </submittedName>
</protein>
<name>A0A0F9A561_9ZZZZ</name>
<comment type="caution">
    <text evidence="2">The sequence shown here is derived from an EMBL/GenBank/DDBJ whole genome shotgun (WGS) entry which is preliminary data.</text>
</comment>
<dbReference type="AlphaFoldDB" id="A0A0F9A561"/>
<proteinExistence type="predicted"/>